<organism evidence="1 2">
    <name type="scientific">Scleromatobacter humisilvae</name>
    <dbReference type="NCBI Taxonomy" id="2897159"/>
    <lineage>
        <taxon>Bacteria</taxon>
        <taxon>Pseudomonadati</taxon>
        <taxon>Pseudomonadota</taxon>
        <taxon>Betaproteobacteria</taxon>
        <taxon>Burkholderiales</taxon>
        <taxon>Sphaerotilaceae</taxon>
        <taxon>Scleromatobacter</taxon>
    </lineage>
</organism>
<keyword evidence="2" id="KW-1185">Reference proteome</keyword>
<evidence type="ECO:0000313" key="1">
    <source>
        <dbReference type="EMBL" id="MCK9685394.1"/>
    </source>
</evidence>
<sequence length="182" mass="19840">MTTETLIDARGALIERCIPFLEEVKDMTTGTAVERWLNQKYGPGSELYETLARLVTQGVEDGWAANVEIGGASYRRSRIAEPSERTLHFSITAVVMDSTGNRQGHPDQRFRGQYHGHPYGEFNMVVPLTPGAALNGPNGWCPGGWTAPAPGSQHYPEARGGAVIALFFLPSGRISYHAAPQE</sequence>
<protein>
    <submittedName>
        <fullName evidence="1">DUF4863 family protein</fullName>
    </submittedName>
</protein>
<dbReference type="AlphaFoldDB" id="A0A9X1YFF6"/>
<accession>A0A9X1YFF6</accession>
<dbReference type="RefSeq" id="WP_275681397.1">
    <property type="nucleotide sequence ID" value="NZ_JAJLJH010000001.1"/>
</dbReference>
<comment type="caution">
    <text evidence="1">The sequence shown here is derived from an EMBL/GenBank/DDBJ whole genome shotgun (WGS) entry which is preliminary data.</text>
</comment>
<proteinExistence type="predicted"/>
<evidence type="ECO:0000313" key="2">
    <source>
        <dbReference type="Proteomes" id="UP001139353"/>
    </source>
</evidence>
<name>A0A9X1YFF6_9BURK</name>
<dbReference type="EMBL" id="JAJLJH010000001">
    <property type="protein sequence ID" value="MCK9685394.1"/>
    <property type="molecule type" value="Genomic_DNA"/>
</dbReference>
<dbReference type="Proteomes" id="UP001139353">
    <property type="component" value="Unassembled WGS sequence"/>
</dbReference>
<gene>
    <name evidence="1" type="ORF">LPC04_06660</name>
</gene>
<dbReference type="InterPro" id="IPR032345">
    <property type="entry name" value="PnbB"/>
</dbReference>
<dbReference type="Pfam" id="PF16155">
    <property type="entry name" value="PnbB"/>
    <property type="match status" value="1"/>
</dbReference>
<reference evidence="1" key="1">
    <citation type="submission" date="2021-11" db="EMBL/GenBank/DDBJ databases">
        <title>BS-T2-15 a new species belonging to the Comamonadaceae family isolated from the soil of a French oak forest.</title>
        <authorList>
            <person name="Mieszkin S."/>
            <person name="Alain K."/>
        </authorList>
    </citation>
    <scope>NUCLEOTIDE SEQUENCE</scope>
    <source>
        <strain evidence="1">BS-T2-15</strain>
    </source>
</reference>